<accession>A0A5D0G0T2</accession>
<dbReference type="RefSeq" id="WP_148457453.1">
    <property type="nucleotide sequence ID" value="NZ_VSFC01000062.1"/>
</dbReference>
<dbReference type="EMBL" id="VSFC01000062">
    <property type="protein sequence ID" value="TYA52438.1"/>
    <property type="molecule type" value="Genomic_DNA"/>
</dbReference>
<comment type="caution">
    <text evidence="2">The sequence shown here is derived from an EMBL/GenBank/DDBJ whole genome shotgun (WGS) entry which is preliminary data.</text>
</comment>
<keyword evidence="1" id="KW-0732">Signal</keyword>
<name>A0A5D0G0T2_9FLAO</name>
<feature type="signal peptide" evidence="1">
    <location>
        <begin position="1"/>
        <end position="27"/>
    </location>
</feature>
<dbReference type="AlphaFoldDB" id="A0A5D0G0T2"/>
<evidence type="ECO:0000313" key="2">
    <source>
        <dbReference type="EMBL" id="TYA52438.1"/>
    </source>
</evidence>
<protein>
    <submittedName>
        <fullName evidence="2">Alpha-ketoglutarate decarboxylase</fullName>
    </submittedName>
</protein>
<evidence type="ECO:0000313" key="3">
    <source>
        <dbReference type="Proteomes" id="UP000324550"/>
    </source>
</evidence>
<reference evidence="2 3" key="1">
    <citation type="submission" date="2019-08" db="EMBL/GenBank/DDBJ databases">
        <title>Formosa sediminis sp. nov., isolated from marine sediment.</title>
        <authorList>
            <person name="Cao W.R."/>
        </authorList>
    </citation>
    <scope>NUCLEOTIDE SEQUENCE [LARGE SCALE GENOMIC DNA]</scope>
    <source>
        <strain evidence="2 3">1494</strain>
    </source>
</reference>
<feature type="chain" id="PRO_5023036795" evidence="1">
    <location>
        <begin position="28"/>
        <end position="180"/>
    </location>
</feature>
<proteinExistence type="predicted"/>
<gene>
    <name evidence="2" type="ORF">FVF61_13960</name>
</gene>
<keyword evidence="3" id="KW-1185">Reference proteome</keyword>
<sequence>MNKSYLLSKKNILVLLVICLIAINLHAQVNANKQPNDFWSRVQFGGGIGLGFGDGYFSGTLAPSAIYRLNNYVALGIGLSGTYNTEKNYYKSSIIGGSILGLFNPIPELQLSTEFEQNNVNIDWDSRTDYIDENYWYPSLYLGAGYSTRHVTIGIRYDLLYDSSKSTYLDPWMPFVRVYF</sequence>
<dbReference type="OrthoDB" id="1160493at2"/>
<organism evidence="2 3">
    <name type="scientific">Formosa maritima</name>
    <dbReference type="NCBI Taxonomy" id="2592046"/>
    <lineage>
        <taxon>Bacteria</taxon>
        <taxon>Pseudomonadati</taxon>
        <taxon>Bacteroidota</taxon>
        <taxon>Flavobacteriia</taxon>
        <taxon>Flavobacteriales</taxon>
        <taxon>Flavobacteriaceae</taxon>
        <taxon>Formosa</taxon>
    </lineage>
</organism>
<evidence type="ECO:0000256" key="1">
    <source>
        <dbReference type="SAM" id="SignalP"/>
    </source>
</evidence>
<dbReference type="Proteomes" id="UP000324550">
    <property type="component" value="Unassembled WGS sequence"/>
</dbReference>